<dbReference type="Pfam" id="PF07681">
    <property type="entry name" value="DoxX"/>
    <property type="match status" value="1"/>
</dbReference>
<feature type="transmembrane region" description="Helical" evidence="7">
    <location>
        <begin position="12"/>
        <end position="30"/>
    </location>
</feature>
<feature type="transmembrane region" description="Helical" evidence="7">
    <location>
        <begin position="50"/>
        <end position="70"/>
    </location>
</feature>
<evidence type="ECO:0000256" key="7">
    <source>
        <dbReference type="SAM" id="Phobius"/>
    </source>
</evidence>
<evidence type="ECO:0000256" key="1">
    <source>
        <dbReference type="ARBA" id="ARBA00004651"/>
    </source>
</evidence>
<evidence type="ECO:0000256" key="3">
    <source>
        <dbReference type="ARBA" id="ARBA00022475"/>
    </source>
</evidence>
<keyword evidence="6 7" id="KW-0472">Membrane</keyword>
<reference evidence="8 9" key="1">
    <citation type="submission" date="2020-07" db="EMBL/GenBank/DDBJ databases">
        <title>Genomic Encyclopedia of Type Strains, Phase IV (KMG-V): Genome sequencing to study the core and pangenomes of soil and plant-associated prokaryotes.</title>
        <authorList>
            <person name="Whitman W."/>
        </authorList>
    </citation>
    <scope>NUCLEOTIDE SEQUENCE [LARGE SCALE GENOMIC DNA]</scope>
    <source>
        <strain evidence="8 9">M8UP30</strain>
    </source>
</reference>
<proteinExistence type="inferred from homology"/>
<dbReference type="EMBL" id="JACCCV010000002">
    <property type="protein sequence ID" value="NYF52176.1"/>
    <property type="molecule type" value="Genomic_DNA"/>
</dbReference>
<dbReference type="PANTHER" id="PTHR33452">
    <property type="entry name" value="OXIDOREDUCTASE CATD-RELATED"/>
    <property type="match status" value="1"/>
</dbReference>
<name>A0A7Y9NMM5_9BACT</name>
<dbReference type="AlphaFoldDB" id="A0A7Y9NMM5"/>
<dbReference type="GO" id="GO:0005886">
    <property type="term" value="C:plasma membrane"/>
    <property type="evidence" value="ECO:0007669"/>
    <property type="project" value="UniProtKB-SubCell"/>
</dbReference>
<keyword evidence="5 7" id="KW-1133">Transmembrane helix</keyword>
<dbReference type="Proteomes" id="UP000534186">
    <property type="component" value="Unassembled WGS sequence"/>
</dbReference>
<keyword evidence="3" id="KW-1003">Cell membrane</keyword>
<protein>
    <submittedName>
        <fullName evidence="8">Putative oxidoreductase</fullName>
    </submittedName>
</protein>
<dbReference type="InterPro" id="IPR032808">
    <property type="entry name" value="DoxX"/>
</dbReference>
<sequence>MTKWLNSLQPTGALLMRLILGVSMAVYGYHKVLPLSALHHYAHYVTTLGLPYWLGYVSAYTEFIGGILLILGLLTRLTAALVAINMLVAFVTVGIHQGFDFYNYILALAVLAIMLLFYGAGAMALDRKIGLA</sequence>
<dbReference type="PANTHER" id="PTHR33452:SF1">
    <property type="entry name" value="INNER MEMBRANE PROTEIN YPHA-RELATED"/>
    <property type="match status" value="1"/>
</dbReference>
<evidence type="ECO:0000256" key="2">
    <source>
        <dbReference type="ARBA" id="ARBA00006679"/>
    </source>
</evidence>
<feature type="transmembrane region" description="Helical" evidence="7">
    <location>
        <begin position="101"/>
        <end position="125"/>
    </location>
</feature>
<organism evidence="8 9">
    <name type="scientific">Tunturiibacter lichenicola</name>
    <dbReference type="NCBI Taxonomy" id="2051959"/>
    <lineage>
        <taxon>Bacteria</taxon>
        <taxon>Pseudomonadati</taxon>
        <taxon>Acidobacteriota</taxon>
        <taxon>Terriglobia</taxon>
        <taxon>Terriglobales</taxon>
        <taxon>Acidobacteriaceae</taxon>
        <taxon>Tunturiibacter</taxon>
    </lineage>
</organism>
<evidence type="ECO:0000313" key="8">
    <source>
        <dbReference type="EMBL" id="NYF52176.1"/>
    </source>
</evidence>
<evidence type="ECO:0000256" key="6">
    <source>
        <dbReference type="ARBA" id="ARBA00023136"/>
    </source>
</evidence>
<accession>A0A7Y9NMM5</accession>
<evidence type="ECO:0000313" key="9">
    <source>
        <dbReference type="Proteomes" id="UP000534186"/>
    </source>
</evidence>
<comment type="caution">
    <text evidence="8">The sequence shown here is derived from an EMBL/GenBank/DDBJ whole genome shotgun (WGS) entry which is preliminary data.</text>
</comment>
<comment type="similarity">
    <text evidence="2">Belongs to the DoxX family.</text>
</comment>
<feature type="transmembrane region" description="Helical" evidence="7">
    <location>
        <begin position="77"/>
        <end position="95"/>
    </location>
</feature>
<dbReference type="InterPro" id="IPR051907">
    <property type="entry name" value="DoxX-like_oxidoreductase"/>
</dbReference>
<gene>
    <name evidence="8" type="ORF">HDF12_002575</name>
</gene>
<evidence type="ECO:0000256" key="5">
    <source>
        <dbReference type="ARBA" id="ARBA00022989"/>
    </source>
</evidence>
<keyword evidence="4 7" id="KW-0812">Transmembrane</keyword>
<evidence type="ECO:0000256" key="4">
    <source>
        <dbReference type="ARBA" id="ARBA00022692"/>
    </source>
</evidence>
<comment type="subcellular location">
    <subcellularLocation>
        <location evidence="1">Cell membrane</location>
        <topology evidence="1">Multi-pass membrane protein</topology>
    </subcellularLocation>
</comment>